<dbReference type="EMBL" id="JAJOMB010000006">
    <property type="protein sequence ID" value="MCD5311953.1"/>
    <property type="molecule type" value="Genomic_DNA"/>
</dbReference>
<dbReference type="RefSeq" id="WP_231441676.1">
    <property type="nucleotide sequence ID" value="NZ_JAJOMB010000006.1"/>
</dbReference>
<comment type="caution">
    <text evidence="1">The sequence shown here is derived from an EMBL/GenBank/DDBJ whole genome shotgun (WGS) entry which is preliminary data.</text>
</comment>
<dbReference type="AlphaFoldDB" id="A0A9X1SZE7"/>
<proteinExistence type="predicted"/>
<name>A0A9X1SZE7_9ACTN</name>
<dbReference type="Pfam" id="PF19827">
    <property type="entry name" value="DUF6308"/>
    <property type="match status" value="1"/>
</dbReference>
<gene>
    <name evidence="1" type="ORF">LR394_13665</name>
</gene>
<sequence>MRTAALTVPWPLHAGNERIAAALLTAYFGPADAGGVPPYSGALFQTLGGPDPDPFRFTALDLVAVSLLSVTVPPPTAITILQTDAHLLGSYLIQIDNSLALPDADDELLEGQRSPLVGIWQTLRDYPGVGRTLASKLLARKRPSLVPIWDSVVAQEYGLRSSQGYWRGLRDQLTANDGELWRRALGLVSEGRLAHRVSPLRAIDVVTWMHGKDPDRSRRLAVQRQRALPTPRAAAD</sequence>
<keyword evidence="2" id="KW-1185">Reference proteome</keyword>
<organism evidence="1 2">
    <name type="scientific">Kineosporia babensis</name>
    <dbReference type="NCBI Taxonomy" id="499548"/>
    <lineage>
        <taxon>Bacteria</taxon>
        <taxon>Bacillati</taxon>
        <taxon>Actinomycetota</taxon>
        <taxon>Actinomycetes</taxon>
        <taxon>Kineosporiales</taxon>
        <taxon>Kineosporiaceae</taxon>
        <taxon>Kineosporia</taxon>
    </lineage>
</organism>
<protein>
    <submittedName>
        <fullName evidence="1">DUF6308 family protein</fullName>
    </submittedName>
</protein>
<accession>A0A9X1SZE7</accession>
<reference evidence="1" key="1">
    <citation type="submission" date="2021-11" db="EMBL/GenBank/DDBJ databases">
        <title>Streptomyces corallinus and Kineosporia corallina sp. nov., two new coral-derived marine actinobacteria.</title>
        <authorList>
            <person name="Buangrab K."/>
            <person name="Sutthacheep M."/>
            <person name="Yeemin T."/>
            <person name="Harunari E."/>
            <person name="Igarashi Y."/>
            <person name="Sripreechasak P."/>
            <person name="Kanchanasin P."/>
            <person name="Tanasupawat S."/>
            <person name="Phongsopitanun W."/>
        </authorList>
    </citation>
    <scope>NUCLEOTIDE SEQUENCE</scope>
    <source>
        <strain evidence="1">JCM 31032</strain>
    </source>
</reference>
<evidence type="ECO:0000313" key="2">
    <source>
        <dbReference type="Proteomes" id="UP001138997"/>
    </source>
</evidence>
<dbReference type="Proteomes" id="UP001138997">
    <property type="component" value="Unassembled WGS sequence"/>
</dbReference>
<evidence type="ECO:0000313" key="1">
    <source>
        <dbReference type="EMBL" id="MCD5311953.1"/>
    </source>
</evidence>
<dbReference type="InterPro" id="IPR046275">
    <property type="entry name" value="DUF6308"/>
</dbReference>